<sequence>MANSIRAARQTLTVVRDVACDNERSANASPTLEKMLSTLEHVQQCTANAFDAPSASGFHNETPASSPAAPVLRQLDMDVPQSSQTVRKPFPKVPEETNIHRSSPNTFSTTV</sequence>
<reference evidence="3" key="1">
    <citation type="submission" date="2021-01" db="EMBL/GenBank/DDBJ databases">
        <title>Caligus Genome Assembly.</title>
        <authorList>
            <person name="Gallardo-Escarate C."/>
        </authorList>
    </citation>
    <scope>NUCLEOTIDE SEQUENCE [LARGE SCALE GENOMIC DNA]</scope>
</reference>
<keyword evidence="3" id="KW-1185">Reference proteome</keyword>
<evidence type="ECO:0000256" key="1">
    <source>
        <dbReference type="SAM" id="MobiDB-lite"/>
    </source>
</evidence>
<accession>A0A7T8GQD1</accession>
<organism evidence="2 3">
    <name type="scientific">Caligus rogercresseyi</name>
    <name type="common">Sea louse</name>
    <dbReference type="NCBI Taxonomy" id="217165"/>
    <lineage>
        <taxon>Eukaryota</taxon>
        <taxon>Metazoa</taxon>
        <taxon>Ecdysozoa</taxon>
        <taxon>Arthropoda</taxon>
        <taxon>Crustacea</taxon>
        <taxon>Multicrustacea</taxon>
        <taxon>Hexanauplia</taxon>
        <taxon>Copepoda</taxon>
        <taxon>Siphonostomatoida</taxon>
        <taxon>Caligidae</taxon>
        <taxon>Caligus</taxon>
    </lineage>
</organism>
<protein>
    <submittedName>
        <fullName evidence="2">Uncharacterized protein</fullName>
    </submittedName>
</protein>
<proteinExistence type="predicted"/>
<feature type="compositionally biased region" description="Polar residues" evidence="1">
    <location>
        <begin position="100"/>
        <end position="111"/>
    </location>
</feature>
<dbReference type="EMBL" id="CP045907">
    <property type="protein sequence ID" value="QQP35747.1"/>
    <property type="molecule type" value="Genomic_DNA"/>
</dbReference>
<dbReference type="Proteomes" id="UP000595437">
    <property type="component" value="Chromosome 18"/>
</dbReference>
<feature type="region of interest" description="Disordered" evidence="1">
    <location>
        <begin position="51"/>
        <end position="111"/>
    </location>
</feature>
<evidence type="ECO:0000313" key="3">
    <source>
        <dbReference type="Proteomes" id="UP000595437"/>
    </source>
</evidence>
<name>A0A7T8GQD1_CALRO</name>
<dbReference type="AlphaFoldDB" id="A0A7T8GQD1"/>
<gene>
    <name evidence="2" type="ORF">FKW44_024056</name>
</gene>
<evidence type="ECO:0000313" key="2">
    <source>
        <dbReference type="EMBL" id="QQP35747.1"/>
    </source>
</evidence>